<accession>A0AAU9D6U3</accession>
<evidence type="ECO:0000259" key="3">
    <source>
        <dbReference type="Pfam" id="PF06030"/>
    </source>
</evidence>
<protein>
    <submittedName>
        <fullName evidence="5">Cell wall surface anchor protein</fullName>
    </submittedName>
</protein>
<keyword evidence="1" id="KW-0812">Transmembrane</keyword>
<dbReference type="Pfam" id="PF06030">
    <property type="entry name" value="WxLIP_PGBD"/>
    <property type="match status" value="1"/>
</dbReference>
<feature type="signal peptide" evidence="2">
    <location>
        <begin position="1"/>
        <end position="27"/>
    </location>
</feature>
<keyword evidence="1" id="KW-0472">Membrane</keyword>
<gene>
    <name evidence="5" type="ORF">XA3_20150</name>
</gene>
<keyword evidence="6" id="KW-1185">Reference proteome</keyword>
<dbReference type="InterPro" id="IPR010317">
    <property type="entry name" value="WxLIP_PGBD"/>
</dbReference>
<feature type="domain" description="WxL Interacting Protein peptidoglycan binding" evidence="3">
    <location>
        <begin position="63"/>
        <end position="157"/>
    </location>
</feature>
<reference evidence="5 6" key="1">
    <citation type="journal article" date="2023" name="Microbiol. Spectr.">
        <title>Symbiosis of Carpenter Bees with Uncharacterized Lactic Acid Bacteria Showing NAD Auxotrophy.</title>
        <authorList>
            <person name="Kawasaki S."/>
            <person name="Ozawa K."/>
            <person name="Mori T."/>
            <person name="Yamamoto A."/>
            <person name="Ito M."/>
            <person name="Ohkuma M."/>
            <person name="Sakamoto M."/>
            <person name="Matsutani M."/>
        </authorList>
    </citation>
    <scope>NUCLEOTIDE SEQUENCE [LARGE SCALE GENOMIC DNA]</scope>
    <source>
        <strain evidence="5 6">XA3</strain>
    </source>
</reference>
<dbReference type="Proteomes" id="UP001321861">
    <property type="component" value="Chromosome"/>
</dbReference>
<dbReference type="KEGG" id="xap:XA3_20150"/>
<evidence type="ECO:0000256" key="1">
    <source>
        <dbReference type="SAM" id="Phobius"/>
    </source>
</evidence>
<feature type="transmembrane region" description="Helical" evidence="1">
    <location>
        <begin position="324"/>
        <end position="345"/>
    </location>
</feature>
<dbReference type="EMBL" id="AP026802">
    <property type="protein sequence ID" value="BDR59574.1"/>
    <property type="molecule type" value="Genomic_DNA"/>
</dbReference>
<proteinExistence type="predicted"/>
<evidence type="ECO:0000256" key="2">
    <source>
        <dbReference type="SAM" id="SignalP"/>
    </source>
</evidence>
<name>A0AAU9D6U3_9LACO</name>
<keyword evidence="1" id="KW-1133">Transmembrane helix</keyword>
<evidence type="ECO:0000313" key="5">
    <source>
        <dbReference type="EMBL" id="BDR59574.1"/>
    </source>
</evidence>
<evidence type="ECO:0000313" key="6">
    <source>
        <dbReference type="Proteomes" id="UP001321861"/>
    </source>
</evidence>
<dbReference type="RefSeq" id="WP_317635363.1">
    <property type="nucleotide sequence ID" value="NZ_AP026802.1"/>
</dbReference>
<dbReference type="InterPro" id="IPR021759">
    <property type="entry name" value="WxLIP_HBD"/>
</dbReference>
<sequence>MENIRKFVISSFLLLMGIICTFNQTLAAQVDKPGANFVVTPNRDLTPNSNPEHNNNLWITVTGTEQTIGLNIDNKSDKDGDFLIVANSAYTGVDGQIHYDLRAPERDETQLYNFRYLVKDNEQRVTVPANTKQSFKLNLELPQDSSYHGQVLGAVTVYQLNSQDKFKKGAKTEIVNRFAVGFPIALNFGGSEIPVNSLKDPFKIGVVQPGFGLRGGLAILAQLRNTKPAQMLDFTVKGKITDVKTKRVLFRAKNEGVQMAPNSIYNYQIYWTAKDGLKAGTYQIALDIQMPGKDKYHLKKNFTITPSQAAKLNEHVGIKPDYRWLYILLAVIALILLLLLTFFISRHQRNKHDQKKLMN</sequence>
<feature type="chain" id="PRO_5043414855" evidence="2">
    <location>
        <begin position="28"/>
        <end position="359"/>
    </location>
</feature>
<organism evidence="5 6">
    <name type="scientific">Xylocopilactobacillus apicola</name>
    <dbReference type="NCBI Taxonomy" id="2932184"/>
    <lineage>
        <taxon>Bacteria</taxon>
        <taxon>Bacillati</taxon>
        <taxon>Bacillota</taxon>
        <taxon>Bacilli</taxon>
        <taxon>Lactobacillales</taxon>
        <taxon>Lactobacillaceae</taxon>
        <taxon>Xylocopilactobacillus</taxon>
    </lineage>
</organism>
<dbReference type="Pfam" id="PF11797">
    <property type="entry name" value="WxLIP_HBD"/>
    <property type="match status" value="1"/>
</dbReference>
<keyword evidence="2" id="KW-0732">Signal</keyword>
<feature type="domain" description="WxL Interacting Protein host binding" evidence="4">
    <location>
        <begin position="172"/>
        <end position="314"/>
    </location>
</feature>
<evidence type="ECO:0000259" key="4">
    <source>
        <dbReference type="Pfam" id="PF11797"/>
    </source>
</evidence>
<dbReference type="AlphaFoldDB" id="A0AAU9D6U3"/>